<accession>A0A382JY37</accession>
<evidence type="ECO:0000313" key="1">
    <source>
        <dbReference type="EMBL" id="SVC17414.1"/>
    </source>
</evidence>
<organism evidence="1">
    <name type="scientific">marine metagenome</name>
    <dbReference type="NCBI Taxonomy" id="408172"/>
    <lineage>
        <taxon>unclassified sequences</taxon>
        <taxon>metagenomes</taxon>
        <taxon>ecological metagenomes</taxon>
    </lineage>
</organism>
<name>A0A382JY37_9ZZZZ</name>
<feature type="non-terminal residue" evidence="1">
    <location>
        <position position="23"/>
    </location>
</feature>
<proteinExistence type="predicted"/>
<protein>
    <submittedName>
        <fullName evidence="1">Uncharacterized protein</fullName>
    </submittedName>
</protein>
<gene>
    <name evidence="1" type="ORF">METZ01_LOCUS270268</name>
</gene>
<dbReference type="AlphaFoldDB" id="A0A382JY37"/>
<dbReference type="EMBL" id="UINC01077362">
    <property type="protein sequence ID" value="SVC17414.1"/>
    <property type="molecule type" value="Genomic_DNA"/>
</dbReference>
<reference evidence="1" key="1">
    <citation type="submission" date="2018-05" db="EMBL/GenBank/DDBJ databases">
        <authorList>
            <person name="Lanie J.A."/>
            <person name="Ng W.-L."/>
            <person name="Kazmierczak K.M."/>
            <person name="Andrzejewski T.M."/>
            <person name="Davidsen T.M."/>
            <person name="Wayne K.J."/>
            <person name="Tettelin H."/>
            <person name="Glass J.I."/>
            <person name="Rusch D."/>
            <person name="Podicherti R."/>
            <person name="Tsui H.-C.T."/>
            <person name="Winkler M.E."/>
        </authorList>
    </citation>
    <scope>NUCLEOTIDE SEQUENCE</scope>
</reference>
<sequence>MKLVVCGCSWSSRDPAFPNTEHG</sequence>